<feature type="compositionally biased region" description="Low complexity" evidence="5">
    <location>
        <begin position="594"/>
        <end position="603"/>
    </location>
</feature>
<dbReference type="STRING" id="6265.A0A0B2UT52"/>
<feature type="transmembrane region" description="Helical" evidence="6">
    <location>
        <begin position="84"/>
        <end position="100"/>
    </location>
</feature>
<keyword evidence="4 6" id="KW-0472">Membrane</keyword>
<dbReference type="InterPro" id="IPR036513">
    <property type="entry name" value="STAS_dom_sf"/>
</dbReference>
<comment type="caution">
    <text evidence="8">The sequence shown here is derived from an EMBL/GenBank/DDBJ whole genome shotgun (WGS) entry which is preliminary data.</text>
</comment>
<evidence type="ECO:0000256" key="2">
    <source>
        <dbReference type="ARBA" id="ARBA00022692"/>
    </source>
</evidence>
<dbReference type="GO" id="GO:0016020">
    <property type="term" value="C:membrane"/>
    <property type="evidence" value="ECO:0007669"/>
    <property type="project" value="UniProtKB-SubCell"/>
</dbReference>
<dbReference type="EMBL" id="JPKZ01003244">
    <property type="protein sequence ID" value="KHN72583.1"/>
    <property type="molecule type" value="Genomic_DNA"/>
</dbReference>
<dbReference type="GO" id="GO:0008271">
    <property type="term" value="F:secondary active sulfate transmembrane transporter activity"/>
    <property type="evidence" value="ECO:0007669"/>
    <property type="project" value="InterPro"/>
</dbReference>
<organism evidence="8 9">
    <name type="scientific">Toxocara canis</name>
    <name type="common">Canine roundworm</name>
    <dbReference type="NCBI Taxonomy" id="6265"/>
    <lineage>
        <taxon>Eukaryota</taxon>
        <taxon>Metazoa</taxon>
        <taxon>Ecdysozoa</taxon>
        <taxon>Nematoda</taxon>
        <taxon>Chromadorea</taxon>
        <taxon>Rhabditida</taxon>
        <taxon>Spirurina</taxon>
        <taxon>Ascaridomorpha</taxon>
        <taxon>Ascaridoidea</taxon>
        <taxon>Toxocaridae</taxon>
        <taxon>Toxocara</taxon>
    </lineage>
</organism>
<feature type="transmembrane region" description="Helical" evidence="6">
    <location>
        <begin position="54"/>
        <end position="78"/>
    </location>
</feature>
<protein>
    <submittedName>
        <fullName evidence="8">Sulfate permease family protein 3</fullName>
    </submittedName>
</protein>
<dbReference type="PROSITE" id="PS50801">
    <property type="entry name" value="STAS"/>
    <property type="match status" value="1"/>
</dbReference>
<evidence type="ECO:0000259" key="7">
    <source>
        <dbReference type="PROSITE" id="PS50801"/>
    </source>
</evidence>
<feature type="domain" description="STAS" evidence="7">
    <location>
        <begin position="547"/>
        <end position="700"/>
    </location>
</feature>
<gene>
    <name evidence="8" type="primary">sulp-3</name>
    <name evidence="8" type="ORF">Tcan_17573</name>
</gene>
<feature type="region of interest" description="Disordered" evidence="5">
    <location>
        <begin position="586"/>
        <end position="608"/>
    </location>
</feature>
<evidence type="ECO:0000256" key="6">
    <source>
        <dbReference type="SAM" id="Phobius"/>
    </source>
</evidence>
<dbReference type="InterPro" id="IPR018045">
    <property type="entry name" value="S04_transporter_CS"/>
</dbReference>
<dbReference type="InterPro" id="IPR001902">
    <property type="entry name" value="SLC26A/SulP_fam"/>
</dbReference>
<feature type="transmembrane region" description="Helical" evidence="6">
    <location>
        <begin position="218"/>
        <end position="237"/>
    </location>
</feature>
<keyword evidence="3 6" id="KW-1133">Transmembrane helix</keyword>
<evidence type="ECO:0000313" key="9">
    <source>
        <dbReference type="Proteomes" id="UP000031036"/>
    </source>
</evidence>
<dbReference type="PANTHER" id="PTHR11814">
    <property type="entry name" value="SULFATE TRANSPORTER"/>
    <property type="match status" value="1"/>
</dbReference>
<feature type="transmembrane region" description="Helical" evidence="6">
    <location>
        <begin position="386"/>
        <end position="405"/>
    </location>
</feature>
<comment type="subcellular location">
    <subcellularLocation>
        <location evidence="1">Membrane</location>
        <topology evidence="1">Multi-pass membrane protein</topology>
    </subcellularLocation>
</comment>
<sequence length="715" mass="80990">MEAAESFRMRRRDMLQKTLRSIRHRFTGRTLTAAIVRFVPIFEWLPRYNWQRSFFGDLSGGLTMAVFAVPQAIAHAAITGVDPVYGLYTAIFPSFLYILFGTSKHNSLGGFAVLSLMTHAAIEKVMMMQSINFNCTNYSNHSLYNFDNPNDLITNRTLQTTNNETSFIEEMIMEKSRYGYEPLKPIHVATTIVFLSGTMQILMGVFRLECFTCYFSEQVMSGFVVGGCVHVFFAQIGDILGIRLERRAGPGYLYYRVQDLFAHLHETKMATVAMSVSSMTFLVFGKELLAPWLSQVFLFPVPYELILAIVAITATNFAELSERHAISVVGNIPTRFPPPSLPRFDLIPIIMLDALSIAAIAVAVHATVAKIVEKRYEYGIKCGQELYALGFVGVLSSLFPVFPVTSGFARSVIGVAVGGSTQLTSLFSALALLSVILYIGPALEYLPKCVLASMTMVAMKAYVQKFTELRKLWPTFKIDFLIWITSMSLTICYDMTEGLAFAIVFAVLTTIFRNQWPRWHILSISDEGHYRETKKKRMEYIEGNTCVFRMDGPLIFTSVDRFVLAVRQCIKKWRRKHSQRNFVTIEEMNRESEQQQQQSTTESDLFSRHSNARRSTCCSGDVLKAEPISIVIDCSGFPYVDYLGLTTIKKIYAELTSEGIDVYFAGAREELKKMFERTDFYDVVDECHVFTHVSEAVNASEHKRLTLLCLTSTWK</sequence>
<evidence type="ECO:0000313" key="8">
    <source>
        <dbReference type="EMBL" id="KHN72583.1"/>
    </source>
</evidence>
<accession>A0A0B2UT52</accession>
<feature type="transmembrane region" description="Helical" evidence="6">
    <location>
        <begin position="475"/>
        <end position="493"/>
    </location>
</feature>
<keyword evidence="9" id="KW-1185">Reference proteome</keyword>
<dbReference type="Proteomes" id="UP000031036">
    <property type="component" value="Unassembled WGS sequence"/>
</dbReference>
<evidence type="ECO:0000256" key="5">
    <source>
        <dbReference type="SAM" id="MobiDB-lite"/>
    </source>
</evidence>
<feature type="transmembrane region" description="Helical" evidence="6">
    <location>
        <begin position="186"/>
        <end position="206"/>
    </location>
</feature>
<evidence type="ECO:0000256" key="3">
    <source>
        <dbReference type="ARBA" id="ARBA00022989"/>
    </source>
</evidence>
<dbReference type="CDD" id="cd07042">
    <property type="entry name" value="STAS_SulP_like_sulfate_transporter"/>
    <property type="match status" value="1"/>
</dbReference>
<feature type="transmembrane region" description="Helical" evidence="6">
    <location>
        <begin position="412"/>
        <end position="439"/>
    </location>
</feature>
<proteinExistence type="predicted"/>
<dbReference type="Pfam" id="PF00916">
    <property type="entry name" value="Sulfate_transp"/>
    <property type="match status" value="1"/>
</dbReference>
<feature type="transmembrane region" description="Helical" evidence="6">
    <location>
        <begin position="269"/>
        <end position="285"/>
    </location>
</feature>
<reference evidence="8 9" key="1">
    <citation type="submission" date="2014-11" db="EMBL/GenBank/DDBJ databases">
        <title>Genetic blueprint of the zoonotic pathogen Toxocara canis.</title>
        <authorList>
            <person name="Zhu X.-Q."/>
            <person name="Korhonen P.K."/>
            <person name="Cai H."/>
            <person name="Young N.D."/>
            <person name="Nejsum P."/>
            <person name="von Samson-Himmelstjerna G."/>
            <person name="Boag P.R."/>
            <person name="Tan P."/>
            <person name="Li Q."/>
            <person name="Min J."/>
            <person name="Yang Y."/>
            <person name="Wang X."/>
            <person name="Fang X."/>
            <person name="Hall R.S."/>
            <person name="Hofmann A."/>
            <person name="Sternberg P.W."/>
            <person name="Jex A.R."/>
            <person name="Gasser R.B."/>
        </authorList>
    </citation>
    <scope>NUCLEOTIDE SEQUENCE [LARGE SCALE GENOMIC DNA]</scope>
    <source>
        <strain evidence="8">PN_DK_2014</strain>
    </source>
</reference>
<feature type="transmembrane region" description="Helical" evidence="6">
    <location>
        <begin position="297"/>
        <end position="318"/>
    </location>
</feature>
<dbReference type="OMA" id="VCIFRMD"/>
<feature type="transmembrane region" description="Helical" evidence="6">
    <location>
        <begin position="346"/>
        <end position="366"/>
    </location>
</feature>
<dbReference type="OrthoDB" id="288203at2759"/>
<dbReference type="Gene3D" id="3.30.750.24">
    <property type="entry name" value="STAS domain"/>
    <property type="match status" value="1"/>
</dbReference>
<name>A0A0B2UT52_TOXCA</name>
<dbReference type="SUPFAM" id="SSF52091">
    <property type="entry name" value="SpoIIaa-like"/>
    <property type="match status" value="1"/>
</dbReference>
<dbReference type="InterPro" id="IPR002645">
    <property type="entry name" value="STAS_dom"/>
</dbReference>
<keyword evidence="2 6" id="KW-0812">Transmembrane</keyword>
<evidence type="ECO:0000256" key="4">
    <source>
        <dbReference type="ARBA" id="ARBA00023136"/>
    </source>
</evidence>
<dbReference type="InterPro" id="IPR011547">
    <property type="entry name" value="SLC26A/SulP_dom"/>
</dbReference>
<dbReference type="PROSITE" id="PS01130">
    <property type="entry name" value="SLC26A"/>
    <property type="match status" value="1"/>
</dbReference>
<dbReference type="Pfam" id="PF01740">
    <property type="entry name" value="STAS"/>
    <property type="match status" value="1"/>
</dbReference>
<evidence type="ECO:0000256" key="1">
    <source>
        <dbReference type="ARBA" id="ARBA00004141"/>
    </source>
</evidence>
<dbReference type="AlphaFoldDB" id="A0A0B2UT52"/>